<feature type="region of interest" description="Disordered" evidence="2">
    <location>
        <begin position="1"/>
        <end position="29"/>
    </location>
</feature>
<protein>
    <submittedName>
        <fullName evidence="3">Protein 2</fullName>
    </submittedName>
</protein>
<accession>A0A9N6YJ36</accession>
<keyword evidence="1" id="KW-0175">Coiled coil</keyword>
<feature type="region of interest" description="Disordered" evidence="2">
    <location>
        <begin position="49"/>
        <end position="155"/>
    </location>
</feature>
<reference evidence="3" key="1">
    <citation type="journal article" date="2022" name="bioRxiv">
        <title>Unlocking the hidden genetic diversity of varicosaviruses, the neglected plant rhabdoviruses.</title>
        <authorList>
            <person name="Bejerman N."/>
            <person name="Dietzgen R.G."/>
            <person name="Debat H."/>
        </authorList>
    </citation>
    <scope>NUCLEOTIDE SEQUENCE</scope>
</reference>
<organism evidence="3">
    <name type="scientific">Sciadopitys virus 1_Can</name>
    <dbReference type="NCBI Taxonomy" id="2977986"/>
    <lineage>
        <taxon>Viruses</taxon>
        <taxon>Riboviria</taxon>
        <taxon>Orthornavirae</taxon>
        <taxon>Negarnaviricota</taxon>
        <taxon>Haploviricotina</taxon>
        <taxon>Monjiviricetes</taxon>
        <taxon>Mononegavirales</taxon>
        <taxon>Rhabdoviridae</taxon>
    </lineage>
</organism>
<feature type="compositionally biased region" description="Basic and acidic residues" evidence="2">
    <location>
        <begin position="8"/>
        <end position="21"/>
    </location>
</feature>
<name>A0A9N6YJ36_9RHAB</name>
<dbReference type="EMBL" id="BK061804">
    <property type="protein sequence ID" value="DAZ90814.1"/>
    <property type="molecule type" value="Viral_cRNA"/>
</dbReference>
<sequence length="466" mass="53002">MEGVSSEEANRAIKQAREAKLNPEGSRFAGGEFSAEFLKEMQERRALEAEFGVDFTGEYTASRGEQTTELPPSYPTKEALDEQSGGPQHRPKMITPLTQAPSGKTPPASPTSPPKEKSQEWGDTEPDTDPQMSSQAESSENESEEEGVLKERLLSEMRMKREARERTRAKQVVAPTPPPVEDTALAKDLLKIPSVDWEELGRRMCSVGITLGLNEHNALKRKMESLKELSLRDVIMFLEGYRACSHINEAKLSTQIDDLGKTAESYRAQARNMERILSEMKGQEKVYFDLLERLSEETREKIEAEKLERKTHLAAVMTEKETRASKEKRRREREERARRAAEEIMQQDLQQELAHKIAQMSSIEVPEKTEKLMKDAMPRQYNVEAFSDTSSTADDTGEPCTQLLIICLHFNISPDDLVKEYGRTLRQLNHACRGMPKTIDAMIKTYLNMTEALNHFHRTVIRDKNT</sequence>
<feature type="coiled-coil region" evidence="1">
    <location>
        <begin position="256"/>
        <end position="351"/>
    </location>
</feature>
<evidence type="ECO:0000313" key="3">
    <source>
        <dbReference type="EMBL" id="DAZ90814.1"/>
    </source>
</evidence>
<proteinExistence type="predicted"/>
<evidence type="ECO:0000256" key="1">
    <source>
        <dbReference type="SAM" id="Coils"/>
    </source>
</evidence>
<feature type="region of interest" description="Disordered" evidence="2">
    <location>
        <begin position="161"/>
        <end position="180"/>
    </location>
</feature>
<evidence type="ECO:0000256" key="2">
    <source>
        <dbReference type="SAM" id="MobiDB-lite"/>
    </source>
</evidence>